<feature type="region of interest" description="Disordered" evidence="3">
    <location>
        <begin position="221"/>
        <end position="258"/>
    </location>
</feature>
<feature type="chain" id="PRO_5021406138" evidence="5">
    <location>
        <begin position="21"/>
        <end position="372"/>
    </location>
</feature>
<comment type="similarity">
    <text evidence="1">Belongs to the semaphorin family.</text>
</comment>
<dbReference type="PANTHER" id="PTHR11036:SF135">
    <property type="entry name" value="SEMAPHORIN 4D ISOFORM X1-RELATED"/>
    <property type="match status" value="1"/>
</dbReference>
<evidence type="ECO:0000256" key="2">
    <source>
        <dbReference type="ARBA" id="ARBA00023319"/>
    </source>
</evidence>
<evidence type="ECO:0000256" key="5">
    <source>
        <dbReference type="SAM" id="SignalP"/>
    </source>
</evidence>
<sequence length="372" mass="39970">MSLLSALSIVCGLTLHVSHAAPNTHYCVPRKTVPYHSELKLFREEGIFNYSTMLMRDDLGVLLLGAREAVYALDIDDVSVRKSAVYWRVTEEKQRECTYKGKNAEVECHPAAAVDFTLVPENNIQLPCQLHSNLARVLWRFAGRTLRSGDKYYIYGGGLLILGATETDVGRYSCDSVELINGRAYNRTVAVYRLRLDPGAAAGAAGAGGAGGAGATTLATSVATRPSDSTAGPSAAPPPGPAPNPEDPPPPPENQSDTGKMTRLEVAVALLALLCLGLMGVLFWTWTHGRTMGCFKMAKGAGEGDGKRQPAEYVHIPNRTSEIKFLGPQPGRPNNNHSAVDFKGSNGEHRFTPMANISSLDGLGYINDESEI</sequence>
<dbReference type="InterPro" id="IPR027231">
    <property type="entry name" value="Semaphorin"/>
</dbReference>
<keyword evidence="4" id="KW-0812">Transmembrane</keyword>
<dbReference type="InterPro" id="IPR013783">
    <property type="entry name" value="Ig-like_fold"/>
</dbReference>
<dbReference type="Proteomes" id="UP000314294">
    <property type="component" value="Unassembled WGS sequence"/>
</dbReference>
<evidence type="ECO:0000256" key="3">
    <source>
        <dbReference type="SAM" id="MobiDB-lite"/>
    </source>
</evidence>
<dbReference type="EMBL" id="SRLO01000214">
    <property type="protein sequence ID" value="TNN66772.1"/>
    <property type="molecule type" value="Genomic_DNA"/>
</dbReference>
<name>A0A4Z2HPS2_9TELE</name>
<comment type="caution">
    <text evidence="7">The sequence shown here is derived from an EMBL/GenBank/DDBJ whole genome shotgun (WGS) entry which is preliminary data.</text>
</comment>
<dbReference type="GO" id="GO:0000122">
    <property type="term" value="P:negative regulation of transcription by RNA polymerase II"/>
    <property type="evidence" value="ECO:0007669"/>
    <property type="project" value="TreeGrafter"/>
</dbReference>
<dbReference type="Pfam" id="PF00047">
    <property type="entry name" value="ig"/>
    <property type="match status" value="1"/>
</dbReference>
<dbReference type="PROSITE" id="PS50835">
    <property type="entry name" value="IG_LIKE"/>
    <property type="match status" value="1"/>
</dbReference>
<evidence type="ECO:0000313" key="7">
    <source>
        <dbReference type="EMBL" id="TNN66772.1"/>
    </source>
</evidence>
<keyword evidence="4" id="KW-0472">Membrane</keyword>
<keyword evidence="2" id="KW-0393">Immunoglobulin domain</keyword>
<protein>
    <submittedName>
        <fullName evidence="7">Semaphorin-4E</fullName>
    </submittedName>
</protein>
<reference evidence="7 8" key="1">
    <citation type="submission" date="2019-03" db="EMBL/GenBank/DDBJ databases">
        <title>First draft genome of Liparis tanakae, snailfish: a comprehensive survey of snailfish specific genes.</title>
        <authorList>
            <person name="Kim W."/>
            <person name="Song I."/>
            <person name="Jeong J.-H."/>
            <person name="Kim D."/>
            <person name="Kim S."/>
            <person name="Ryu S."/>
            <person name="Song J.Y."/>
            <person name="Lee S.K."/>
        </authorList>
    </citation>
    <scope>NUCLEOTIDE SEQUENCE [LARGE SCALE GENOMIC DNA]</scope>
    <source>
        <tissue evidence="7">Muscle</tissue>
    </source>
</reference>
<dbReference type="GO" id="GO:0030335">
    <property type="term" value="P:positive regulation of cell migration"/>
    <property type="evidence" value="ECO:0007669"/>
    <property type="project" value="TreeGrafter"/>
</dbReference>
<evidence type="ECO:0000313" key="8">
    <source>
        <dbReference type="Proteomes" id="UP000314294"/>
    </source>
</evidence>
<dbReference type="OrthoDB" id="8953501at2759"/>
<dbReference type="GO" id="GO:0005886">
    <property type="term" value="C:plasma membrane"/>
    <property type="evidence" value="ECO:0007669"/>
    <property type="project" value="TreeGrafter"/>
</dbReference>
<dbReference type="InterPro" id="IPR036352">
    <property type="entry name" value="Semap_dom_sf"/>
</dbReference>
<dbReference type="SUPFAM" id="SSF48726">
    <property type="entry name" value="Immunoglobulin"/>
    <property type="match status" value="1"/>
</dbReference>
<dbReference type="GO" id="GO:0007411">
    <property type="term" value="P:axon guidance"/>
    <property type="evidence" value="ECO:0007669"/>
    <property type="project" value="TreeGrafter"/>
</dbReference>
<dbReference type="Gene3D" id="2.60.40.10">
    <property type="entry name" value="Immunoglobulins"/>
    <property type="match status" value="1"/>
</dbReference>
<keyword evidence="8" id="KW-1185">Reference proteome</keyword>
<dbReference type="GO" id="GO:0071526">
    <property type="term" value="P:semaphorin-plexin signaling pathway"/>
    <property type="evidence" value="ECO:0007669"/>
    <property type="project" value="TreeGrafter"/>
</dbReference>
<dbReference type="InterPro" id="IPR013151">
    <property type="entry name" value="Immunoglobulin_dom"/>
</dbReference>
<keyword evidence="5" id="KW-0732">Signal</keyword>
<organism evidence="7 8">
    <name type="scientific">Liparis tanakae</name>
    <name type="common">Tanaka's snailfish</name>
    <dbReference type="NCBI Taxonomy" id="230148"/>
    <lineage>
        <taxon>Eukaryota</taxon>
        <taxon>Metazoa</taxon>
        <taxon>Chordata</taxon>
        <taxon>Craniata</taxon>
        <taxon>Vertebrata</taxon>
        <taxon>Euteleostomi</taxon>
        <taxon>Actinopterygii</taxon>
        <taxon>Neopterygii</taxon>
        <taxon>Teleostei</taxon>
        <taxon>Neoteleostei</taxon>
        <taxon>Acanthomorphata</taxon>
        <taxon>Eupercaria</taxon>
        <taxon>Perciformes</taxon>
        <taxon>Cottioidei</taxon>
        <taxon>Cottales</taxon>
        <taxon>Liparidae</taxon>
        <taxon>Liparis</taxon>
    </lineage>
</organism>
<dbReference type="InterPro" id="IPR015943">
    <property type="entry name" value="WD40/YVTN_repeat-like_dom_sf"/>
</dbReference>
<accession>A0A4Z2HPS2</accession>
<feature type="signal peptide" evidence="5">
    <location>
        <begin position="1"/>
        <end position="20"/>
    </location>
</feature>
<evidence type="ECO:0000259" key="6">
    <source>
        <dbReference type="PROSITE" id="PS50835"/>
    </source>
</evidence>
<proteinExistence type="inferred from homology"/>
<dbReference type="GO" id="GO:0045499">
    <property type="term" value="F:chemorepellent activity"/>
    <property type="evidence" value="ECO:0007669"/>
    <property type="project" value="TreeGrafter"/>
</dbReference>
<gene>
    <name evidence="7" type="primary">sema4e_0</name>
    <name evidence="7" type="ORF">EYF80_023014</name>
</gene>
<feature type="domain" description="Ig-like" evidence="6">
    <location>
        <begin position="110"/>
        <end position="190"/>
    </location>
</feature>
<dbReference type="GO" id="GO:0030215">
    <property type="term" value="F:semaphorin receptor binding"/>
    <property type="evidence" value="ECO:0007669"/>
    <property type="project" value="InterPro"/>
</dbReference>
<feature type="compositionally biased region" description="Pro residues" evidence="3">
    <location>
        <begin position="235"/>
        <end position="253"/>
    </location>
</feature>
<evidence type="ECO:0000256" key="1">
    <source>
        <dbReference type="ARBA" id="ARBA00009492"/>
    </source>
</evidence>
<feature type="transmembrane region" description="Helical" evidence="4">
    <location>
        <begin position="266"/>
        <end position="287"/>
    </location>
</feature>
<dbReference type="InterPro" id="IPR036179">
    <property type="entry name" value="Ig-like_dom_sf"/>
</dbReference>
<dbReference type="GO" id="GO:0005615">
    <property type="term" value="C:extracellular space"/>
    <property type="evidence" value="ECO:0007669"/>
    <property type="project" value="TreeGrafter"/>
</dbReference>
<evidence type="ECO:0000256" key="4">
    <source>
        <dbReference type="SAM" id="Phobius"/>
    </source>
</evidence>
<dbReference type="Gene3D" id="2.130.10.10">
    <property type="entry name" value="YVTN repeat-like/Quinoprotein amine dehydrogenase"/>
    <property type="match status" value="1"/>
</dbReference>
<dbReference type="GO" id="GO:0043931">
    <property type="term" value="P:ossification involved in bone maturation"/>
    <property type="evidence" value="ECO:0007669"/>
    <property type="project" value="TreeGrafter"/>
</dbReference>
<keyword evidence="4" id="KW-1133">Transmembrane helix</keyword>
<dbReference type="PANTHER" id="PTHR11036">
    <property type="entry name" value="SEMAPHORIN"/>
    <property type="match status" value="1"/>
</dbReference>
<dbReference type="SUPFAM" id="SSF101912">
    <property type="entry name" value="Sema domain"/>
    <property type="match status" value="1"/>
</dbReference>
<dbReference type="InterPro" id="IPR007110">
    <property type="entry name" value="Ig-like_dom"/>
</dbReference>
<dbReference type="GO" id="GO:0001755">
    <property type="term" value="P:neural crest cell migration"/>
    <property type="evidence" value="ECO:0007669"/>
    <property type="project" value="TreeGrafter"/>
</dbReference>
<dbReference type="AlphaFoldDB" id="A0A4Z2HPS2"/>